<dbReference type="PANTHER" id="PTHR13808">
    <property type="entry name" value="CBP/P300-RELATED"/>
    <property type="match status" value="1"/>
</dbReference>
<keyword evidence="7" id="KW-0805">Transcription regulation</keyword>
<dbReference type="GO" id="GO:0008270">
    <property type="term" value="F:zinc ion binding"/>
    <property type="evidence" value="ECO:0007669"/>
    <property type="project" value="UniProtKB-KW"/>
</dbReference>
<name>A0AA86VY22_9FABA</name>
<organism evidence="11 12">
    <name type="scientific">Sphenostylis stenocarpa</name>
    <dbReference type="NCBI Taxonomy" id="92480"/>
    <lineage>
        <taxon>Eukaryota</taxon>
        <taxon>Viridiplantae</taxon>
        <taxon>Streptophyta</taxon>
        <taxon>Embryophyta</taxon>
        <taxon>Tracheophyta</taxon>
        <taxon>Spermatophyta</taxon>
        <taxon>Magnoliopsida</taxon>
        <taxon>eudicotyledons</taxon>
        <taxon>Gunneridae</taxon>
        <taxon>Pentapetalae</taxon>
        <taxon>rosids</taxon>
        <taxon>fabids</taxon>
        <taxon>Fabales</taxon>
        <taxon>Fabaceae</taxon>
        <taxon>Papilionoideae</taxon>
        <taxon>50 kb inversion clade</taxon>
        <taxon>NPAAA clade</taxon>
        <taxon>indigoferoid/millettioid clade</taxon>
        <taxon>Phaseoleae</taxon>
        <taxon>Sphenostylis</taxon>
    </lineage>
</organism>
<dbReference type="EC" id="2.3.1.48" evidence="2"/>
<sequence>MESTSEATKLLQQHQECSYSSMYTKIEVGCKEEQFTNTDTIMLDSKNNTDQIEDVIIIDDKFEQPLQNEKVLHEKKEMKSTNSTTTESLRRSQNNDTKNAQGGSITFNGTSVSKIDIDKTKNDKEYEEDVECSKCKKWQHQICALYDDKRNMNCSGKYTCPTCYVKGNINDVHMPLPMFEAKDLPRTRLSDHIEGRIFNRLKKIGLKGEKNKNPDDDMEVRIFN</sequence>
<evidence type="ECO:0000256" key="8">
    <source>
        <dbReference type="ARBA" id="ARBA00023163"/>
    </source>
</evidence>
<dbReference type="GO" id="GO:0004402">
    <property type="term" value="F:histone acetyltransferase activity"/>
    <property type="evidence" value="ECO:0007669"/>
    <property type="project" value="InterPro"/>
</dbReference>
<evidence type="ECO:0000256" key="5">
    <source>
        <dbReference type="ARBA" id="ARBA00022771"/>
    </source>
</evidence>
<dbReference type="PANTHER" id="PTHR13808:SF53">
    <property type="entry name" value="HISTONE ACETYLTRANSFERASE HAC2"/>
    <property type="match status" value="1"/>
</dbReference>
<keyword evidence="3" id="KW-0808">Transferase</keyword>
<evidence type="ECO:0000256" key="1">
    <source>
        <dbReference type="ARBA" id="ARBA00004123"/>
    </source>
</evidence>
<dbReference type="Proteomes" id="UP001189624">
    <property type="component" value="Chromosome 4"/>
</dbReference>
<feature type="region of interest" description="Disordered" evidence="10">
    <location>
        <begin position="69"/>
        <end position="107"/>
    </location>
</feature>
<keyword evidence="8" id="KW-0804">Transcription</keyword>
<feature type="compositionally biased region" description="Polar residues" evidence="10">
    <location>
        <begin position="80"/>
        <end position="107"/>
    </location>
</feature>
<evidence type="ECO:0000313" key="11">
    <source>
        <dbReference type="EMBL" id="CAJ1947354.1"/>
    </source>
</evidence>
<dbReference type="Gramene" id="rna-AYBTSS11_LOCUS12616">
    <property type="protein sequence ID" value="CAJ1947354.1"/>
    <property type="gene ID" value="gene-AYBTSS11_LOCUS12616"/>
</dbReference>
<evidence type="ECO:0000256" key="10">
    <source>
        <dbReference type="SAM" id="MobiDB-lite"/>
    </source>
</evidence>
<keyword evidence="6" id="KW-0862">Zinc</keyword>
<protein>
    <recommendedName>
        <fullName evidence="2">histone acetyltransferase</fullName>
        <ecNumber evidence="2">2.3.1.48</ecNumber>
    </recommendedName>
</protein>
<keyword evidence="12" id="KW-1185">Reference proteome</keyword>
<dbReference type="AlphaFoldDB" id="A0AA86VY22"/>
<evidence type="ECO:0000256" key="6">
    <source>
        <dbReference type="ARBA" id="ARBA00022833"/>
    </source>
</evidence>
<evidence type="ECO:0000256" key="9">
    <source>
        <dbReference type="ARBA" id="ARBA00023242"/>
    </source>
</evidence>
<dbReference type="GO" id="GO:0000123">
    <property type="term" value="C:histone acetyltransferase complex"/>
    <property type="evidence" value="ECO:0007669"/>
    <property type="project" value="TreeGrafter"/>
</dbReference>
<evidence type="ECO:0000256" key="7">
    <source>
        <dbReference type="ARBA" id="ARBA00023015"/>
    </source>
</evidence>
<accession>A0AA86VY22</accession>
<dbReference type="InterPro" id="IPR011011">
    <property type="entry name" value="Znf_FYVE_PHD"/>
</dbReference>
<dbReference type="InterPro" id="IPR013178">
    <property type="entry name" value="Histone_AcTrfase_Rtt109/CBP"/>
</dbReference>
<dbReference type="SUPFAM" id="SSF57903">
    <property type="entry name" value="FYVE/PHD zinc finger"/>
    <property type="match status" value="1"/>
</dbReference>
<dbReference type="GO" id="GO:0003713">
    <property type="term" value="F:transcription coactivator activity"/>
    <property type="evidence" value="ECO:0007669"/>
    <property type="project" value="TreeGrafter"/>
</dbReference>
<evidence type="ECO:0000313" key="12">
    <source>
        <dbReference type="Proteomes" id="UP001189624"/>
    </source>
</evidence>
<comment type="subcellular location">
    <subcellularLocation>
        <location evidence="1">Nucleus</location>
    </subcellularLocation>
</comment>
<reference evidence="11" key="1">
    <citation type="submission" date="2023-10" db="EMBL/GenBank/DDBJ databases">
        <authorList>
            <person name="Domelevo Entfellner J.-B."/>
        </authorList>
    </citation>
    <scope>NUCLEOTIDE SEQUENCE</scope>
</reference>
<gene>
    <name evidence="11" type="ORF">AYBTSS11_LOCUS12616</name>
</gene>
<dbReference type="Gene3D" id="3.30.40.10">
    <property type="entry name" value="Zinc/RING finger domain, C3HC4 (zinc finger)"/>
    <property type="match status" value="1"/>
</dbReference>
<keyword evidence="9" id="KW-0539">Nucleus</keyword>
<proteinExistence type="predicted"/>
<evidence type="ECO:0000256" key="2">
    <source>
        <dbReference type="ARBA" id="ARBA00013184"/>
    </source>
</evidence>
<keyword evidence="4" id="KW-0479">Metal-binding</keyword>
<evidence type="ECO:0000256" key="3">
    <source>
        <dbReference type="ARBA" id="ARBA00022679"/>
    </source>
</evidence>
<dbReference type="EMBL" id="OY731401">
    <property type="protein sequence ID" value="CAJ1947354.1"/>
    <property type="molecule type" value="Genomic_DNA"/>
</dbReference>
<dbReference type="GO" id="GO:0045944">
    <property type="term" value="P:positive regulation of transcription by RNA polymerase II"/>
    <property type="evidence" value="ECO:0007669"/>
    <property type="project" value="TreeGrafter"/>
</dbReference>
<feature type="compositionally biased region" description="Basic and acidic residues" evidence="10">
    <location>
        <begin position="70"/>
        <end position="79"/>
    </location>
</feature>
<dbReference type="GO" id="GO:0005667">
    <property type="term" value="C:transcription regulator complex"/>
    <property type="evidence" value="ECO:0007669"/>
    <property type="project" value="TreeGrafter"/>
</dbReference>
<evidence type="ECO:0000256" key="4">
    <source>
        <dbReference type="ARBA" id="ARBA00022723"/>
    </source>
</evidence>
<keyword evidence="5" id="KW-0863">Zinc-finger</keyword>
<dbReference type="InterPro" id="IPR013083">
    <property type="entry name" value="Znf_RING/FYVE/PHD"/>
</dbReference>
<dbReference type="GO" id="GO:0005634">
    <property type="term" value="C:nucleus"/>
    <property type="evidence" value="ECO:0007669"/>
    <property type="project" value="UniProtKB-SubCell"/>
</dbReference>
<dbReference type="GO" id="GO:0031490">
    <property type="term" value="F:chromatin DNA binding"/>
    <property type="evidence" value="ECO:0007669"/>
    <property type="project" value="TreeGrafter"/>
</dbReference>